<accession>A0ABS8DLH9</accession>
<organism evidence="1 2">
    <name type="scientific">Bariatricus massiliensis</name>
    <dbReference type="NCBI Taxonomy" id="1745713"/>
    <lineage>
        <taxon>Bacteria</taxon>
        <taxon>Bacillati</taxon>
        <taxon>Bacillota</taxon>
        <taxon>Clostridia</taxon>
        <taxon>Lachnospirales</taxon>
        <taxon>Lachnospiraceae</taxon>
        <taxon>Bariatricus</taxon>
    </lineage>
</organism>
<reference evidence="1 2" key="1">
    <citation type="submission" date="2021-10" db="EMBL/GenBank/DDBJ databases">
        <title>Collection of gut derived symbiotic bacterial strains cultured from healthy donors.</title>
        <authorList>
            <person name="Lin H."/>
            <person name="Littmann E."/>
            <person name="Kohout C."/>
            <person name="Pamer E.G."/>
        </authorList>
    </citation>
    <scope>NUCLEOTIDE SEQUENCE [LARGE SCALE GENOMIC DNA]</scope>
    <source>
        <strain evidence="1 2">DFI.1.165</strain>
    </source>
</reference>
<dbReference type="EMBL" id="JAJCIS010000020">
    <property type="protein sequence ID" value="MCB7389246.1"/>
    <property type="molecule type" value="Genomic_DNA"/>
</dbReference>
<evidence type="ECO:0000313" key="1">
    <source>
        <dbReference type="EMBL" id="MCB7389246.1"/>
    </source>
</evidence>
<dbReference type="Proteomes" id="UP001299546">
    <property type="component" value="Unassembled WGS sequence"/>
</dbReference>
<proteinExistence type="predicted"/>
<keyword evidence="2" id="KW-1185">Reference proteome</keyword>
<sequence>MDRIETKIYSLISSSDGIKAREIGKKSGQTRYTINHYLYGSPYMKELCYCDKEYRWHGLIRQSVPHQGIGEFSGYYSWVNEFLDTDLEEFLERLKEGCRNIGRNLNDKRGLFHSFEDTYYSMQNLFASLSQRGADHSLWEKWEIIFELRIKRAKTIRIYADVILITEGKIFTLEFKMKNSYAEEDVLQAVKYCEYLEVLFGEKYDVIPALVLTAAEDTYEDIQIEGTTAMVPVCSSDRLYSLIAEYCGL</sequence>
<evidence type="ECO:0000313" key="2">
    <source>
        <dbReference type="Proteomes" id="UP001299546"/>
    </source>
</evidence>
<gene>
    <name evidence="1" type="ORF">LIZ65_18340</name>
</gene>
<name>A0ABS8DLH9_9FIRM</name>
<comment type="caution">
    <text evidence="1">The sequence shown here is derived from an EMBL/GenBank/DDBJ whole genome shotgun (WGS) entry which is preliminary data.</text>
</comment>
<protein>
    <submittedName>
        <fullName evidence="1">Helix-turn-helix domain containing protein</fullName>
    </submittedName>
</protein>
<dbReference type="RefSeq" id="WP_066734492.1">
    <property type="nucleotide sequence ID" value="NZ_JAJCIQ010000019.1"/>
</dbReference>